<evidence type="ECO:0000313" key="2">
    <source>
        <dbReference type="EMBL" id="PQQ01444.1"/>
    </source>
</evidence>
<dbReference type="AlphaFoldDB" id="A0A314YBJ8"/>
<keyword evidence="3" id="KW-1185">Reference proteome</keyword>
<gene>
    <name evidence="2" type="ORF">Pyn_24109</name>
</gene>
<feature type="region of interest" description="Disordered" evidence="1">
    <location>
        <begin position="16"/>
        <end position="95"/>
    </location>
</feature>
<proteinExistence type="predicted"/>
<organism evidence="2 3">
    <name type="scientific">Prunus yedoensis var. nudiflora</name>
    <dbReference type="NCBI Taxonomy" id="2094558"/>
    <lineage>
        <taxon>Eukaryota</taxon>
        <taxon>Viridiplantae</taxon>
        <taxon>Streptophyta</taxon>
        <taxon>Embryophyta</taxon>
        <taxon>Tracheophyta</taxon>
        <taxon>Spermatophyta</taxon>
        <taxon>Magnoliopsida</taxon>
        <taxon>eudicotyledons</taxon>
        <taxon>Gunneridae</taxon>
        <taxon>Pentapetalae</taxon>
        <taxon>rosids</taxon>
        <taxon>fabids</taxon>
        <taxon>Rosales</taxon>
        <taxon>Rosaceae</taxon>
        <taxon>Amygdaloideae</taxon>
        <taxon>Amygdaleae</taxon>
        <taxon>Prunus</taxon>
    </lineage>
</organism>
<dbReference type="Proteomes" id="UP000250321">
    <property type="component" value="Unassembled WGS sequence"/>
</dbReference>
<protein>
    <submittedName>
        <fullName evidence="2">Uncharacterized protein</fullName>
    </submittedName>
</protein>
<name>A0A314YBJ8_PRUYE</name>
<accession>A0A314YBJ8</accession>
<dbReference type="STRING" id="2094558.A0A314YBJ8"/>
<evidence type="ECO:0000313" key="3">
    <source>
        <dbReference type="Proteomes" id="UP000250321"/>
    </source>
</evidence>
<feature type="compositionally biased region" description="Basic and acidic residues" evidence="1">
    <location>
        <begin position="79"/>
        <end position="95"/>
    </location>
</feature>
<evidence type="ECO:0000256" key="1">
    <source>
        <dbReference type="SAM" id="MobiDB-lite"/>
    </source>
</evidence>
<feature type="compositionally biased region" description="Basic and acidic residues" evidence="1">
    <location>
        <begin position="47"/>
        <end position="72"/>
    </location>
</feature>
<dbReference type="EMBL" id="PJQY01001561">
    <property type="protein sequence ID" value="PQQ01444.1"/>
    <property type="molecule type" value="Genomic_DNA"/>
</dbReference>
<feature type="compositionally biased region" description="Basic and acidic residues" evidence="1">
    <location>
        <begin position="21"/>
        <end position="37"/>
    </location>
</feature>
<comment type="caution">
    <text evidence="2">The sequence shown here is derived from an EMBL/GenBank/DDBJ whole genome shotgun (WGS) entry which is preliminary data.</text>
</comment>
<reference evidence="2 3" key="1">
    <citation type="submission" date="2018-02" db="EMBL/GenBank/DDBJ databases">
        <title>Draft genome of wild Prunus yedoensis var. nudiflora.</title>
        <authorList>
            <person name="Baek S."/>
            <person name="Kim J.-H."/>
            <person name="Choi K."/>
            <person name="Kim G.-B."/>
            <person name="Cho A."/>
            <person name="Jang H."/>
            <person name="Shin C.-H."/>
            <person name="Yu H.-J."/>
            <person name="Mun J.-H."/>
        </authorList>
    </citation>
    <scope>NUCLEOTIDE SEQUENCE [LARGE SCALE GENOMIC DNA]</scope>
    <source>
        <strain evidence="3">cv. Jeju island</strain>
        <tissue evidence="2">Leaf</tissue>
    </source>
</reference>
<sequence length="179" mass="20927">MPDYFVRTLLTIMHAILPPKPKPEKDSKKESASDGRKTKFKALAVADNKDRVKDIEKEIEMGTKEKRNRREEQDEEREEDRRRGSDRYREGDRDRDRDSLLQLYKSFNYAMFRTYKSYIKHKCSKYTSTVSSSSFTSCKINIPGTIKPETPQQCILVANLSCLPGLAWRKPGSRLGWQR</sequence>